<dbReference type="InterPro" id="IPR012675">
    <property type="entry name" value="Beta-grasp_dom_sf"/>
</dbReference>
<organism evidence="8 9">
    <name type="scientific">Euplotes crassus</name>
    <dbReference type="NCBI Taxonomy" id="5936"/>
    <lineage>
        <taxon>Eukaryota</taxon>
        <taxon>Sar</taxon>
        <taxon>Alveolata</taxon>
        <taxon>Ciliophora</taxon>
        <taxon>Intramacronucleata</taxon>
        <taxon>Spirotrichea</taxon>
        <taxon>Hypotrichia</taxon>
        <taxon>Euplotida</taxon>
        <taxon>Euplotidae</taxon>
        <taxon>Moneuplotes</taxon>
    </lineage>
</organism>
<comment type="caution">
    <text evidence="8">The sequence shown here is derived from an EMBL/GenBank/DDBJ whole genome shotgun (WGS) entry which is preliminary data.</text>
</comment>
<keyword evidence="3" id="KW-0479">Metal-binding</keyword>
<keyword evidence="5" id="KW-0411">Iron-sulfur</keyword>
<dbReference type="InterPro" id="IPR001041">
    <property type="entry name" value="2Fe-2S_ferredoxin-type"/>
</dbReference>
<protein>
    <recommendedName>
        <fullName evidence="7">2Fe-2S ferredoxin-type domain-containing protein</fullName>
    </recommendedName>
</protein>
<dbReference type="GO" id="GO:0009055">
    <property type="term" value="F:electron transfer activity"/>
    <property type="evidence" value="ECO:0007669"/>
    <property type="project" value="TreeGrafter"/>
</dbReference>
<dbReference type="GO" id="GO:0051537">
    <property type="term" value="F:2 iron, 2 sulfur cluster binding"/>
    <property type="evidence" value="ECO:0007669"/>
    <property type="project" value="UniProtKB-KW"/>
</dbReference>
<evidence type="ECO:0000256" key="1">
    <source>
        <dbReference type="ARBA" id="ARBA00010914"/>
    </source>
</evidence>
<dbReference type="InterPro" id="IPR001055">
    <property type="entry name" value="Adrenodoxin-like"/>
</dbReference>
<gene>
    <name evidence="8" type="ORF">ECRASSUSDP1_LOCUS24237</name>
</gene>
<evidence type="ECO:0000256" key="3">
    <source>
        <dbReference type="ARBA" id="ARBA00022723"/>
    </source>
</evidence>
<reference evidence="8" key="1">
    <citation type="submission" date="2023-07" db="EMBL/GenBank/DDBJ databases">
        <authorList>
            <consortium name="AG Swart"/>
            <person name="Singh M."/>
            <person name="Singh A."/>
            <person name="Seah K."/>
            <person name="Emmerich C."/>
        </authorList>
    </citation>
    <scope>NUCLEOTIDE SEQUENCE</scope>
    <source>
        <strain evidence="8">DP1</strain>
    </source>
</reference>
<keyword evidence="2" id="KW-0001">2Fe-2S</keyword>
<dbReference type="EMBL" id="CAMPGE010024944">
    <property type="protein sequence ID" value="CAI2382751.1"/>
    <property type="molecule type" value="Genomic_DNA"/>
</dbReference>
<evidence type="ECO:0000256" key="2">
    <source>
        <dbReference type="ARBA" id="ARBA00022714"/>
    </source>
</evidence>
<evidence type="ECO:0000313" key="9">
    <source>
        <dbReference type="Proteomes" id="UP001295684"/>
    </source>
</evidence>
<dbReference type="GO" id="GO:0046872">
    <property type="term" value="F:metal ion binding"/>
    <property type="evidence" value="ECO:0007669"/>
    <property type="project" value="UniProtKB-KW"/>
</dbReference>
<dbReference type="Pfam" id="PF00111">
    <property type="entry name" value="Fer2"/>
    <property type="match status" value="1"/>
</dbReference>
<dbReference type="PANTHER" id="PTHR23426:SF65">
    <property type="entry name" value="FERREDOXIN-2, MITOCHONDRIAL"/>
    <property type="match status" value="1"/>
</dbReference>
<evidence type="ECO:0000259" key="7">
    <source>
        <dbReference type="PROSITE" id="PS51085"/>
    </source>
</evidence>
<dbReference type="PANTHER" id="PTHR23426">
    <property type="entry name" value="FERREDOXIN/ADRENODOXIN"/>
    <property type="match status" value="1"/>
</dbReference>
<comment type="similarity">
    <text evidence="1">Belongs to the adrenodoxin/putidaredoxin family.</text>
</comment>
<proteinExistence type="inferred from homology"/>
<dbReference type="GO" id="GO:0140647">
    <property type="term" value="P:P450-containing electron transport chain"/>
    <property type="evidence" value="ECO:0007669"/>
    <property type="project" value="InterPro"/>
</dbReference>
<accession>A0AAD1Y0B8</accession>
<evidence type="ECO:0000256" key="5">
    <source>
        <dbReference type="ARBA" id="ARBA00023014"/>
    </source>
</evidence>
<dbReference type="InterPro" id="IPR036010">
    <property type="entry name" value="2Fe-2S_ferredoxin-like_sf"/>
</dbReference>
<dbReference type="Gene3D" id="3.10.20.30">
    <property type="match status" value="1"/>
</dbReference>
<dbReference type="PROSITE" id="PS51085">
    <property type="entry name" value="2FE2S_FER_2"/>
    <property type="match status" value="1"/>
</dbReference>
<feature type="domain" description="2Fe-2S ferredoxin-type" evidence="7">
    <location>
        <begin position="48"/>
        <end position="155"/>
    </location>
</feature>
<sequence>MFAFKNSIKRNLVGSLAQKKGQGALLALQKACGSTTEREKSSRYKSIPVVKFQIVDLDNKYYDVSAWEGETLMNAGIQAGVPFEVACGGKGECTTCHCYLPYEIRVHQKYIDAKEAEIDTLDFAEGSSEESRLACQTEIVKEAFEGKIVEFIYSMQ</sequence>
<dbReference type="Proteomes" id="UP001295684">
    <property type="component" value="Unassembled WGS sequence"/>
</dbReference>
<comment type="cofactor">
    <cofactor evidence="6">
        <name>[2Fe-2S] cluster</name>
        <dbReference type="ChEBI" id="CHEBI:190135"/>
    </cofactor>
</comment>
<dbReference type="SUPFAM" id="SSF54292">
    <property type="entry name" value="2Fe-2S ferredoxin-like"/>
    <property type="match status" value="1"/>
</dbReference>
<evidence type="ECO:0000313" key="8">
    <source>
        <dbReference type="EMBL" id="CAI2382751.1"/>
    </source>
</evidence>
<dbReference type="CDD" id="cd00207">
    <property type="entry name" value="fer2"/>
    <property type="match status" value="1"/>
</dbReference>
<evidence type="ECO:0000256" key="4">
    <source>
        <dbReference type="ARBA" id="ARBA00023004"/>
    </source>
</evidence>
<evidence type="ECO:0000256" key="6">
    <source>
        <dbReference type="ARBA" id="ARBA00034078"/>
    </source>
</evidence>
<keyword evidence="9" id="KW-1185">Reference proteome</keyword>
<dbReference type="AlphaFoldDB" id="A0AAD1Y0B8"/>
<keyword evidence="4" id="KW-0408">Iron</keyword>
<name>A0AAD1Y0B8_EUPCR</name>